<evidence type="ECO:0000313" key="6">
    <source>
        <dbReference type="EMBL" id="KTB37208.1"/>
    </source>
</evidence>
<feature type="domain" description="MYND-type" evidence="5">
    <location>
        <begin position="10"/>
        <end position="51"/>
    </location>
</feature>
<reference evidence="6 7" key="1">
    <citation type="submission" date="2015-12" db="EMBL/GenBank/DDBJ databases">
        <title>Draft genome sequence of Moniliophthora roreri, the causal agent of frosty pod rot of cacao.</title>
        <authorList>
            <person name="Aime M.C."/>
            <person name="Diaz-Valderrama J.R."/>
            <person name="Kijpornyongpan T."/>
            <person name="Phillips-Mora W."/>
        </authorList>
    </citation>
    <scope>NUCLEOTIDE SEQUENCE [LARGE SCALE GENOMIC DNA]</scope>
    <source>
        <strain evidence="6 7">MCA 2952</strain>
    </source>
</reference>
<evidence type="ECO:0000256" key="2">
    <source>
        <dbReference type="ARBA" id="ARBA00022771"/>
    </source>
</evidence>
<evidence type="ECO:0000313" key="7">
    <source>
        <dbReference type="Proteomes" id="UP000054988"/>
    </source>
</evidence>
<keyword evidence="2 4" id="KW-0863">Zinc-finger</keyword>
<dbReference type="Gene3D" id="6.10.140.2220">
    <property type="match status" value="1"/>
</dbReference>
<dbReference type="Proteomes" id="UP000054988">
    <property type="component" value="Unassembled WGS sequence"/>
</dbReference>
<dbReference type="PROSITE" id="PS01360">
    <property type="entry name" value="ZF_MYND_1"/>
    <property type="match status" value="1"/>
</dbReference>
<dbReference type="eggNOG" id="ENOG502SDEP">
    <property type="taxonomic scope" value="Eukaryota"/>
</dbReference>
<evidence type="ECO:0000256" key="3">
    <source>
        <dbReference type="ARBA" id="ARBA00022833"/>
    </source>
</evidence>
<organism evidence="6 7">
    <name type="scientific">Moniliophthora roreri</name>
    <name type="common">Frosty pod rot fungus</name>
    <name type="synonym">Monilia roreri</name>
    <dbReference type="NCBI Taxonomy" id="221103"/>
    <lineage>
        <taxon>Eukaryota</taxon>
        <taxon>Fungi</taxon>
        <taxon>Dikarya</taxon>
        <taxon>Basidiomycota</taxon>
        <taxon>Agaricomycotina</taxon>
        <taxon>Agaricomycetes</taxon>
        <taxon>Agaricomycetidae</taxon>
        <taxon>Agaricales</taxon>
        <taxon>Marasmiineae</taxon>
        <taxon>Marasmiaceae</taxon>
        <taxon>Moniliophthora</taxon>
    </lineage>
</organism>
<dbReference type="Pfam" id="PF01753">
    <property type="entry name" value="zf-MYND"/>
    <property type="match status" value="1"/>
</dbReference>
<accession>A0A0W0FLL9</accession>
<keyword evidence="3" id="KW-0862">Zinc</keyword>
<name>A0A0W0FLL9_MONRR</name>
<evidence type="ECO:0000259" key="5">
    <source>
        <dbReference type="PROSITE" id="PS50865"/>
    </source>
</evidence>
<evidence type="ECO:0000256" key="1">
    <source>
        <dbReference type="ARBA" id="ARBA00022723"/>
    </source>
</evidence>
<dbReference type="EMBL" id="LATX01001865">
    <property type="protein sequence ID" value="KTB37208.1"/>
    <property type="molecule type" value="Genomic_DNA"/>
</dbReference>
<gene>
    <name evidence="6" type="ORF">WG66_10206</name>
</gene>
<dbReference type="SUPFAM" id="SSF144232">
    <property type="entry name" value="HIT/MYND zinc finger-like"/>
    <property type="match status" value="1"/>
</dbReference>
<keyword evidence="1" id="KW-0479">Metal-binding</keyword>
<sequence>MSIKNDNISCFYCHKEKKSWKDLKRCGRCKGPLYCDATCQQRDWPFHKSSCKKAAEWYDGYRACRDGSIHEGKLELITWNTHESEFDMDLGWGGVVLEEAQDHKRKFEEEYNGDLKKFFNYWPQGFRWTCCGLGGDQNFGCDHHGAGKKPCTCDFCRMGKSLPDSIYRTVTQSNAGLRLRRGPDPRSFNPAIAAINHSARTMMGLEI</sequence>
<dbReference type="InterPro" id="IPR002893">
    <property type="entry name" value="Znf_MYND"/>
</dbReference>
<dbReference type="GO" id="GO:0008270">
    <property type="term" value="F:zinc ion binding"/>
    <property type="evidence" value="ECO:0007669"/>
    <property type="project" value="UniProtKB-KW"/>
</dbReference>
<evidence type="ECO:0000256" key="4">
    <source>
        <dbReference type="PROSITE-ProRule" id="PRU00134"/>
    </source>
</evidence>
<proteinExistence type="predicted"/>
<comment type="caution">
    <text evidence="6">The sequence shown here is derived from an EMBL/GenBank/DDBJ whole genome shotgun (WGS) entry which is preliminary data.</text>
</comment>
<protein>
    <recommendedName>
        <fullName evidence="5">MYND-type domain-containing protein</fullName>
    </recommendedName>
</protein>
<dbReference type="PROSITE" id="PS50865">
    <property type="entry name" value="ZF_MYND_2"/>
    <property type="match status" value="1"/>
</dbReference>
<dbReference type="AlphaFoldDB" id="A0A0W0FLL9"/>